<name>A0A319E1L8_9EURO</name>
<evidence type="ECO:0000256" key="1">
    <source>
        <dbReference type="SAM" id="MobiDB-lite"/>
    </source>
</evidence>
<evidence type="ECO:0000313" key="2">
    <source>
        <dbReference type="EMBL" id="PYH97643.1"/>
    </source>
</evidence>
<sequence>MHQSVVHPRTPDRGDGCVDPRSDFHNPRLLHSTSYVILSNREAPSLFFFVHHHHHHLLMHARQVPTRPVGQAGLSWQSGLPRVGMSGHRPSNEHTCLPYLHISMPNTQCPPASTNTSQDHRSTLSAQPDRLARKNLEMRRKKKGSDHQSVRPICLPSRAGDFPPAGALADWSSKLPFDFA</sequence>
<dbReference type="VEuPathDB" id="FungiDB:BO71DRAFT_114417"/>
<gene>
    <name evidence="2" type="ORF">BO71DRAFT_114417</name>
</gene>
<protein>
    <submittedName>
        <fullName evidence="2">Uncharacterized protein</fullName>
    </submittedName>
</protein>
<keyword evidence="3" id="KW-1185">Reference proteome</keyword>
<accession>A0A319E1L8</accession>
<proteinExistence type="predicted"/>
<feature type="region of interest" description="Disordered" evidence="1">
    <location>
        <begin position="138"/>
        <end position="157"/>
    </location>
</feature>
<reference evidence="2 3" key="1">
    <citation type="submission" date="2018-02" db="EMBL/GenBank/DDBJ databases">
        <title>The genomes of Aspergillus section Nigri reveals drivers in fungal speciation.</title>
        <authorList>
            <consortium name="DOE Joint Genome Institute"/>
            <person name="Vesth T.C."/>
            <person name="Nybo J."/>
            <person name="Theobald S."/>
            <person name="Brandl J."/>
            <person name="Frisvad J.C."/>
            <person name="Nielsen K.F."/>
            <person name="Lyhne E.K."/>
            <person name="Kogle M.E."/>
            <person name="Kuo A."/>
            <person name="Riley R."/>
            <person name="Clum A."/>
            <person name="Nolan M."/>
            <person name="Lipzen A."/>
            <person name="Salamov A."/>
            <person name="Henrissat B."/>
            <person name="Wiebenga A."/>
            <person name="De vries R.P."/>
            <person name="Grigoriev I.V."/>
            <person name="Mortensen U.H."/>
            <person name="Andersen M.R."/>
            <person name="Baker S.E."/>
        </authorList>
    </citation>
    <scope>NUCLEOTIDE SEQUENCE [LARGE SCALE GENOMIC DNA]</scope>
    <source>
        <strain evidence="2 3">CBS 707.79</strain>
    </source>
</reference>
<dbReference type="EMBL" id="KZ825821">
    <property type="protein sequence ID" value="PYH97643.1"/>
    <property type="molecule type" value="Genomic_DNA"/>
</dbReference>
<dbReference type="Proteomes" id="UP000247810">
    <property type="component" value="Unassembled WGS sequence"/>
</dbReference>
<feature type="compositionally biased region" description="Basic and acidic residues" evidence="1">
    <location>
        <begin position="9"/>
        <end position="24"/>
    </location>
</feature>
<evidence type="ECO:0000313" key="3">
    <source>
        <dbReference type="Proteomes" id="UP000247810"/>
    </source>
</evidence>
<feature type="region of interest" description="Disordered" evidence="1">
    <location>
        <begin position="1"/>
        <end position="24"/>
    </location>
</feature>
<feature type="region of interest" description="Disordered" evidence="1">
    <location>
        <begin position="110"/>
        <end position="132"/>
    </location>
</feature>
<dbReference type="AlphaFoldDB" id="A0A319E1L8"/>
<organism evidence="2 3">
    <name type="scientific">Aspergillus ellipticus CBS 707.79</name>
    <dbReference type="NCBI Taxonomy" id="1448320"/>
    <lineage>
        <taxon>Eukaryota</taxon>
        <taxon>Fungi</taxon>
        <taxon>Dikarya</taxon>
        <taxon>Ascomycota</taxon>
        <taxon>Pezizomycotina</taxon>
        <taxon>Eurotiomycetes</taxon>
        <taxon>Eurotiomycetidae</taxon>
        <taxon>Eurotiales</taxon>
        <taxon>Aspergillaceae</taxon>
        <taxon>Aspergillus</taxon>
        <taxon>Aspergillus subgen. Circumdati</taxon>
    </lineage>
</organism>